<keyword evidence="9" id="KW-0393">Immunoglobulin domain</keyword>
<keyword evidence="6" id="KW-0472">Membrane</keyword>
<evidence type="ECO:0000256" key="4">
    <source>
        <dbReference type="ARBA" id="ARBA00022859"/>
    </source>
</evidence>
<comment type="subcellular location">
    <subcellularLocation>
        <location evidence="1">Cell membrane</location>
    </subcellularLocation>
</comment>
<keyword evidence="4" id="KW-0391">Immunity</keyword>
<evidence type="ECO:0000256" key="7">
    <source>
        <dbReference type="ARBA" id="ARBA00023157"/>
    </source>
</evidence>
<dbReference type="InterPro" id="IPR036179">
    <property type="entry name" value="Ig-like_dom_sf"/>
</dbReference>
<evidence type="ECO:0000256" key="6">
    <source>
        <dbReference type="ARBA" id="ARBA00023136"/>
    </source>
</evidence>
<sequence length="335" mass="36967">MMKTSIGALFMFLWLQLDRVSHGEKVDQHPSTLNIQEGNTAVINCSYSNSGSIYFPWYKQEPGKGPQFIIDIRSNKDKNQAERLTVFLNKAAKHLSLHITATQPGDSAVYFCAASTHCFPGTCILYTNLRGGSPLCLGQTCICLIAYLQVENSVLHLTLQSPNTEEEKEDLFHQVGELEHVGVRSSEGGHNFHVASFCLYFLLSGFSIAQKVTQGQQAILVQENEAVSLDCTYDTSDTSYSLFWYKQLSSGAMIFLIRQDSYNQQNATGGRYSLNFQKAKSSANLVISASQLEDSAVYFCALSEPTVRGVLEGGVPKPRTLLHASTCCRDQGGEL</sequence>
<feature type="domain" description="Ig-like" evidence="12">
    <location>
        <begin position="24"/>
        <end position="115"/>
    </location>
</feature>
<dbReference type="PANTHER" id="PTHR19343:SF14">
    <property type="entry name" value="IG-LIKE DOMAIN-CONTAINING PROTEIN-RELATED"/>
    <property type="match status" value="1"/>
</dbReference>
<keyword evidence="2" id="KW-1003">Cell membrane</keyword>
<evidence type="ECO:0000256" key="3">
    <source>
        <dbReference type="ARBA" id="ARBA00022729"/>
    </source>
</evidence>
<evidence type="ECO:0000256" key="1">
    <source>
        <dbReference type="ARBA" id="ARBA00004236"/>
    </source>
</evidence>
<keyword evidence="10" id="KW-1279">T cell receptor</keyword>
<keyword evidence="3 11" id="KW-0732">Signal</keyword>
<keyword evidence="8" id="KW-0675">Receptor</keyword>
<dbReference type="Gene3D" id="2.60.40.10">
    <property type="entry name" value="Immunoglobulins"/>
    <property type="match status" value="2"/>
</dbReference>
<keyword evidence="5" id="KW-1064">Adaptive immunity</keyword>
<dbReference type="InterPro" id="IPR013783">
    <property type="entry name" value="Ig-like_fold"/>
</dbReference>
<name>A0A7J8AMJ6_MYOMY</name>
<evidence type="ECO:0000256" key="2">
    <source>
        <dbReference type="ARBA" id="ARBA00022475"/>
    </source>
</evidence>
<evidence type="ECO:0000256" key="10">
    <source>
        <dbReference type="ARBA" id="ARBA00043266"/>
    </source>
</evidence>
<dbReference type="Pfam" id="PF07686">
    <property type="entry name" value="V-set"/>
    <property type="match status" value="2"/>
</dbReference>
<reference evidence="13 14" key="1">
    <citation type="journal article" date="2020" name="Nature">
        <title>Six reference-quality genomes reveal evolution of bat adaptations.</title>
        <authorList>
            <person name="Jebb D."/>
            <person name="Huang Z."/>
            <person name="Pippel M."/>
            <person name="Hughes G.M."/>
            <person name="Lavrichenko K."/>
            <person name="Devanna P."/>
            <person name="Winkler S."/>
            <person name="Jermiin L.S."/>
            <person name="Skirmuntt E.C."/>
            <person name="Katzourakis A."/>
            <person name="Burkitt-Gray L."/>
            <person name="Ray D.A."/>
            <person name="Sullivan K.A.M."/>
            <person name="Roscito J.G."/>
            <person name="Kirilenko B.M."/>
            <person name="Davalos L.M."/>
            <person name="Corthals A.P."/>
            <person name="Power M.L."/>
            <person name="Jones G."/>
            <person name="Ransome R.D."/>
            <person name="Dechmann D.K.N."/>
            <person name="Locatelli A.G."/>
            <person name="Puechmaille S.J."/>
            <person name="Fedrigo O."/>
            <person name="Jarvis E.D."/>
            <person name="Hiller M."/>
            <person name="Vernes S.C."/>
            <person name="Myers E.W."/>
            <person name="Teeling E.C."/>
        </authorList>
    </citation>
    <scope>NUCLEOTIDE SEQUENCE [LARGE SCALE GENOMIC DNA]</scope>
    <source>
        <strain evidence="13">MMyoMyo1</strain>
        <tissue evidence="13">Flight muscle</tissue>
    </source>
</reference>
<dbReference type="InterPro" id="IPR013106">
    <property type="entry name" value="Ig_V-set"/>
</dbReference>
<dbReference type="CDD" id="cd04983">
    <property type="entry name" value="IgV_TCR_alpha"/>
    <property type="match status" value="1"/>
</dbReference>
<dbReference type="GO" id="GO:0002250">
    <property type="term" value="P:adaptive immune response"/>
    <property type="evidence" value="ECO:0007669"/>
    <property type="project" value="UniProtKB-KW"/>
</dbReference>
<dbReference type="SUPFAM" id="SSF48726">
    <property type="entry name" value="Immunoglobulin"/>
    <property type="match status" value="2"/>
</dbReference>
<proteinExistence type="predicted"/>
<protein>
    <recommendedName>
        <fullName evidence="12">Ig-like domain-containing protein</fullName>
    </recommendedName>
</protein>
<accession>A0A7J8AMJ6</accession>
<dbReference type="PANTHER" id="PTHR19343">
    <property type="entry name" value="T CELL RECEPTOR ALPHA VARIABLE 1-2"/>
    <property type="match status" value="1"/>
</dbReference>
<dbReference type="VEuPathDB" id="HostDB:LOC118679427"/>
<dbReference type="InterPro" id="IPR007110">
    <property type="entry name" value="Ig-like_dom"/>
</dbReference>
<dbReference type="EMBL" id="JABWUV010000001">
    <property type="protein sequence ID" value="KAF6387588.1"/>
    <property type="molecule type" value="Genomic_DNA"/>
</dbReference>
<dbReference type="PROSITE" id="PS50835">
    <property type="entry name" value="IG_LIKE"/>
    <property type="match status" value="2"/>
</dbReference>
<keyword evidence="14" id="KW-1185">Reference proteome</keyword>
<organism evidence="13 14">
    <name type="scientific">Myotis myotis</name>
    <name type="common">Greater mouse-eared bat</name>
    <name type="synonym">Vespertilio myotis</name>
    <dbReference type="NCBI Taxonomy" id="51298"/>
    <lineage>
        <taxon>Eukaryota</taxon>
        <taxon>Metazoa</taxon>
        <taxon>Chordata</taxon>
        <taxon>Craniata</taxon>
        <taxon>Vertebrata</taxon>
        <taxon>Euteleostomi</taxon>
        <taxon>Mammalia</taxon>
        <taxon>Eutheria</taxon>
        <taxon>Laurasiatheria</taxon>
        <taxon>Chiroptera</taxon>
        <taxon>Yangochiroptera</taxon>
        <taxon>Vespertilionidae</taxon>
        <taxon>Myotis</taxon>
    </lineage>
</organism>
<dbReference type="Proteomes" id="UP000527355">
    <property type="component" value="Unassembled WGS sequence"/>
</dbReference>
<evidence type="ECO:0000313" key="13">
    <source>
        <dbReference type="EMBL" id="KAF6387588.1"/>
    </source>
</evidence>
<dbReference type="SMART" id="SM00409">
    <property type="entry name" value="IG"/>
    <property type="match status" value="2"/>
</dbReference>
<gene>
    <name evidence="13" type="ORF">mMyoMyo1_008066</name>
</gene>
<feature type="domain" description="Ig-like" evidence="12">
    <location>
        <begin position="210"/>
        <end position="322"/>
    </location>
</feature>
<feature type="signal peptide" evidence="11">
    <location>
        <begin position="1"/>
        <end position="23"/>
    </location>
</feature>
<evidence type="ECO:0000256" key="8">
    <source>
        <dbReference type="ARBA" id="ARBA00023170"/>
    </source>
</evidence>
<evidence type="ECO:0000256" key="5">
    <source>
        <dbReference type="ARBA" id="ARBA00023130"/>
    </source>
</evidence>
<dbReference type="GO" id="GO:0042101">
    <property type="term" value="C:T cell receptor complex"/>
    <property type="evidence" value="ECO:0007669"/>
    <property type="project" value="UniProtKB-KW"/>
</dbReference>
<evidence type="ECO:0000313" key="14">
    <source>
        <dbReference type="Proteomes" id="UP000527355"/>
    </source>
</evidence>
<evidence type="ECO:0000256" key="9">
    <source>
        <dbReference type="ARBA" id="ARBA00023319"/>
    </source>
</evidence>
<dbReference type="InterPro" id="IPR003599">
    <property type="entry name" value="Ig_sub"/>
</dbReference>
<keyword evidence="7" id="KW-1015">Disulfide bond</keyword>
<evidence type="ECO:0000256" key="11">
    <source>
        <dbReference type="SAM" id="SignalP"/>
    </source>
</evidence>
<dbReference type="AlphaFoldDB" id="A0A7J8AMJ6"/>
<dbReference type="FunFam" id="2.60.40.10:FF:000878">
    <property type="entry name" value="T cell receptor alpha variable 38-1"/>
    <property type="match status" value="1"/>
</dbReference>
<evidence type="ECO:0000259" key="12">
    <source>
        <dbReference type="PROSITE" id="PS50835"/>
    </source>
</evidence>
<dbReference type="SMART" id="SM00406">
    <property type="entry name" value="IGv"/>
    <property type="match status" value="2"/>
</dbReference>
<dbReference type="InterPro" id="IPR051006">
    <property type="entry name" value="TCR_variable_domain"/>
</dbReference>
<dbReference type="GO" id="GO:0042605">
    <property type="term" value="F:peptide antigen binding"/>
    <property type="evidence" value="ECO:0007669"/>
    <property type="project" value="TreeGrafter"/>
</dbReference>
<comment type="caution">
    <text evidence="13">The sequence shown here is derived from an EMBL/GenBank/DDBJ whole genome shotgun (WGS) entry which is preliminary data.</text>
</comment>
<feature type="chain" id="PRO_5029888731" description="Ig-like domain-containing protein" evidence="11">
    <location>
        <begin position="24"/>
        <end position="335"/>
    </location>
</feature>